<keyword evidence="3" id="KW-1185">Reference proteome</keyword>
<evidence type="ECO:0000313" key="2">
    <source>
        <dbReference type="EMBL" id="KAF1997633.1"/>
    </source>
</evidence>
<proteinExistence type="predicted"/>
<reference evidence="2" key="1">
    <citation type="journal article" date="2020" name="Stud. Mycol.">
        <title>101 Dothideomycetes genomes: a test case for predicting lifestyles and emergence of pathogens.</title>
        <authorList>
            <person name="Haridas S."/>
            <person name="Albert R."/>
            <person name="Binder M."/>
            <person name="Bloem J."/>
            <person name="Labutti K."/>
            <person name="Salamov A."/>
            <person name="Andreopoulos B."/>
            <person name="Baker S."/>
            <person name="Barry K."/>
            <person name="Bills G."/>
            <person name="Bluhm B."/>
            <person name="Cannon C."/>
            <person name="Castanera R."/>
            <person name="Culley D."/>
            <person name="Daum C."/>
            <person name="Ezra D."/>
            <person name="Gonzalez J."/>
            <person name="Henrissat B."/>
            <person name="Kuo A."/>
            <person name="Liang C."/>
            <person name="Lipzen A."/>
            <person name="Lutzoni F."/>
            <person name="Magnuson J."/>
            <person name="Mondo S."/>
            <person name="Nolan M."/>
            <person name="Ohm R."/>
            <person name="Pangilinan J."/>
            <person name="Park H.-J."/>
            <person name="Ramirez L."/>
            <person name="Alfaro M."/>
            <person name="Sun H."/>
            <person name="Tritt A."/>
            <person name="Yoshinaga Y."/>
            <person name="Zwiers L.-H."/>
            <person name="Turgeon B."/>
            <person name="Goodwin S."/>
            <person name="Spatafora J."/>
            <person name="Crous P."/>
            <person name="Grigoriev I."/>
        </authorList>
    </citation>
    <scope>NUCLEOTIDE SEQUENCE</scope>
    <source>
        <strain evidence="2">CBS 123094</strain>
    </source>
</reference>
<name>A0A6A5W6T6_9PLEO</name>
<evidence type="ECO:0000256" key="1">
    <source>
        <dbReference type="SAM" id="MobiDB-lite"/>
    </source>
</evidence>
<accession>A0A6A5W6T6</accession>
<dbReference type="AlphaFoldDB" id="A0A6A5W6T6"/>
<organism evidence="2 3">
    <name type="scientific">Amniculicola lignicola CBS 123094</name>
    <dbReference type="NCBI Taxonomy" id="1392246"/>
    <lineage>
        <taxon>Eukaryota</taxon>
        <taxon>Fungi</taxon>
        <taxon>Dikarya</taxon>
        <taxon>Ascomycota</taxon>
        <taxon>Pezizomycotina</taxon>
        <taxon>Dothideomycetes</taxon>
        <taxon>Pleosporomycetidae</taxon>
        <taxon>Pleosporales</taxon>
        <taxon>Amniculicolaceae</taxon>
        <taxon>Amniculicola</taxon>
    </lineage>
</organism>
<sequence>MQKIQISISTTLYTSPCPTLPPETNLSHQNTQSTGPIHMWIKTHNHIPTSVYEPHRTTRRPRIKTQASLDIALQHIYPSTYLVQSPLPLLLTHPVQKDLSKKNKHVIMLHHTPLHASHKQALHFPKKQKAKKPAVHKKKEQQR</sequence>
<feature type="region of interest" description="Disordered" evidence="1">
    <location>
        <begin position="116"/>
        <end position="143"/>
    </location>
</feature>
<protein>
    <submittedName>
        <fullName evidence="2">Uncharacterized protein</fullName>
    </submittedName>
</protein>
<gene>
    <name evidence="2" type="ORF">P154DRAFT_276223</name>
</gene>
<dbReference type="Proteomes" id="UP000799779">
    <property type="component" value="Unassembled WGS sequence"/>
</dbReference>
<dbReference type="EMBL" id="ML977611">
    <property type="protein sequence ID" value="KAF1997633.1"/>
    <property type="molecule type" value="Genomic_DNA"/>
</dbReference>
<evidence type="ECO:0000313" key="3">
    <source>
        <dbReference type="Proteomes" id="UP000799779"/>
    </source>
</evidence>